<dbReference type="InterPro" id="IPR010033">
    <property type="entry name" value="HAD_SF_ppase_IIIC"/>
</dbReference>
<proteinExistence type="predicted"/>
<organism evidence="1 2">
    <name type="scientific">Candidatus Thiomargarita nelsonii</name>
    <dbReference type="NCBI Taxonomy" id="1003181"/>
    <lineage>
        <taxon>Bacteria</taxon>
        <taxon>Pseudomonadati</taxon>
        <taxon>Pseudomonadota</taxon>
        <taxon>Gammaproteobacteria</taxon>
        <taxon>Thiotrichales</taxon>
        <taxon>Thiotrichaceae</taxon>
        <taxon>Thiomargarita</taxon>
    </lineage>
</organism>
<gene>
    <name evidence="1" type="ORF">THIOM_004838</name>
</gene>
<dbReference type="Proteomes" id="UP000076962">
    <property type="component" value="Unassembled WGS sequence"/>
</dbReference>
<dbReference type="InterPro" id="IPR036412">
    <property type="entry name" value="HAD-like_sf"/>
</dbReference>
<evidence type="ECO:0000313" key="1">
    <source>
        <dbReference type="EMBL" id="OAD19524.1"/>
    </source>
</evidence>
<dbReference type="NCBIfam" id="TIGR01681">
    <property type="entry name" value="HAD-SF-IIIC"/>
    <property type="match status" value="1"/>
</dbReference>
<reference evidence="1 2" key="1">
    <citation type="submission" date="2016-05" db="EMBL/GenBank/DDBJ databases">
        <title>Single-cell genome of chain-forming Candidatus Thiomargarita nelsonii and comparison to other large sulfur-oxidizing bacteria.</title>
        <authorList>
            <person name="Winkel M."/>
            <person name="Salman V."/>
            <person name="Woyke T."/>
            <person name="Schulz-Vogt H."/>
            <person name="Richter M."/>
            <person name="Flood B."/>
            <person name="Bailey J."/>
            <person name="Amann R."/>
            <person name="Mussmann M."/>
        </authorList>
    </citation>
    <scope>NUCLEOTIDE SEQUENCE [LARGE SCALE GENOMIC DNA]</scope>
    <source>
        <strain evidence="1 2">THI036</strain>
    </source>
</reference>
<accession>A0A176RUV2</accession>
<dbReference type="AlphaFoldDB" id="A0A176RUV2"/>
<dbReference type="SUPFAM" id="SSF56784">
    <property type="entry name" value="HAD-like"/>
    <property type="match status" value="1"/>
</dbReference>
<sequence length="556" mass="65280">MECAPPTCYQTCLKYKPRLDKRCVRMTSGFVENTAFSGLFSYGVDCRFEPWAKIECLFNPVGFYPRKIRRLDRISRGLSRLVLWLAIKIRFISPTLRLTRALKKIMNKWFFRKRINPLKFEAFVLECYSPENEPFQLHMQCDHEEKLLSLRSFQIVPGFNYYVIPFSEFKLSHTKARIFLFPENDRPCRLVFTWLDFVRFKPTIQAAEKVKCVVWDLDNTIWQGVLIEDGADGVRLNQQAIDTIRQLDQRGVVHTIVSKNTYQEAWSVLEKFGLSEYFIYPAINWGAKSENIKELASRINLGLDSFAVVDDSPQERAEIAFMLPMVRLYSDKKIAQLPSLPEFDIPVTEMSVKRRQSYLTQMKREEIQTKFSDDYDAFLRSLEIKMEIFQPEKEAEIKRGYELLQRSNQLNLSTRLYSLDEYNDLLSSDEILCYAFRCWDKFGDYGIVGFISIALEDIPRIQDLVISCRIAQKHVEHALIYWVSQKLKQEGYHNLLAHLIISKRNGPLVAVFQDLPFIVIEENNKSILYKIPDLDQVEDEHIITTTFKELNDENHH</sequence>
<dbReference type="EMBL" id="LUTY01002768">
    <property type="protein sequence ID" value="OAD19524.1"/>
    <property type="molecule type" value="Genomic_DNA"/>
</dbReference>
<dbReference type="NCBIfam" id="TIGR01686">
    <property type="entry name" value="FkbH"/>
    <property type="match status" value="1"/>
</dbReference>
<name>A0A176RUV2_9GAMM</name>
<dbReference type="Gene3D" id="3.40.50.1000">
    <property type="entry name" value="HAD superfamily/HAD-like"/>
    <property type="match status" value="1"/>
</dbReference>
<dbReference type="InterPro" id="IPR023214">
    <property type="entry name" value="HAD_sf"/>
</dbReference>
<comment type="caution">
    <text evidence="1">The sequence shown here is derived from an EMBL/GenBank/DDBJ whole genome shotgun (WGS) entry which is preliminary data.</text>
</comment>
<evidence type="ECO:0000313" key="2">
    <source>
        <dbReference type="Proteomes" id="UP000076962"/>
    </source>
</evidence>
<dbReference type="InterPro" id="IPR010037">
    <property type="entry name" value="FkbH_domain"/>
</dbReference>
<protein>
    <submittedName>
        <fullName evidence="1">FkbH domain-containing protein</fullName>
    </submittedName>
</protein>
<keyword evidence="2" id="KW-1185">Reference proteome</keyword>